<feature type="domain" description="LysM" evidence="1">
    <location>
        <begin position="77"/>
        <end position="124"/>
    </location>
</feature>
<accession>A0ABT4ULL6</accession>
<evidence type="ECO:0000313" key="2">
    <source>
        <dbReference type="EMBL" id="MDA3615739.1"/>
    </source>
</evidence>
<dbReference type="EMBL" id="JAQGEF010000016">
    <property type="protein sequence ID" value="MDA3615739.1"/>
    <property type="molecule type" value="Genomic_DNA"/>
</dbReference>
<dbReference type="SUPFAM" id="SSF54106">
    <property type="entry name" value="LysM domain"/>
    <property type="match status" value="1"/>
</dbReference>
<dbReference type="Gene3D" id="3.10.350.10">
    <property type="entry name" value="LysM domain"/>
    <property type="match status" value="1"/>
</dbReference>
<dbReference type="InterPro" id="IPR052196">
    <property type="entry name" value="Bact_Kbp"/>
</dbReference>
<dbReference type="PANTHER" id="PTHR34700:SF4">
    <property type="entry name" value="PHAGE-LIKE ELEMENT PBSX PROTEIN XKDP"/>
    <property type="match status" value="1"/>
</dbReference>
<gene>
    <name evidence="2" type="ORF">O3P16_13040</name>
</gene>
<keyword evidence="3" id="KW-1185">Reference proteome</keyword>
<protein>
    <submittedName>
        <fullName evidence="2">LysM peptidoglycan-binding domain-containing protein</fullName>
    </submittedName>
</protein>
<dbReference type="PROSITE" id="PS51782">
    <property type="entry name" value="LYSM"/>
    <property type="match status" value="1"/>
</dbReference>
<sequence length="126" mass="13619">MALQDKYAELVSTAQAQGIANLQVRENEGVLYIDGEAPSTTAKDKVWEVYQKIDPDFRAGDAVVNISLAAGAEPASTEYVVKTGDSLSKIGKAFGKDWKEIYEANKDVIGSTPDLIQVGWTLKIPS</sequence>
<dbReference type="SMART" id="SM00257">
    <property type="entry name" value="LysM"/>
    <property type="match status" value="1"/>
</dbReference>
<reference evidence="2 3" key="1">
    <citation type="submission" date="2022-12" db="EMBL/GenBank/DDBJ databases">
        <title>Chitinophagaceae gen. sp. nov., a new member of the family Chitinophagaceae, isolated from soil in a chemical factory.</title>
        <authorList>
            <person name="Ke Z."/>
        </authorList>
    </citation>
    <scope>NUCLEOTIDE SEQUENCE [LARGE SCALE GENOMIC DNA]</scope>
    <source>
        <strain evidence="2 3">LY-5</strain>
    </source>
</reference>
<dbReference type="RefSeq" id="WP_407032065.1">
    <property type="nucleotide sequence ID" value="NZ_JAQGEF010000016.1"/>
</dbReference>
<dbReference type="InterPro" id="IPR018392">
    <property type="entry name" value="LysM"/>
</dbReference>
<evidence type="ECO:0000313" key="3">
    <source>
        <dbReference type="Proteomes" id="UP001210231"/>
    </source>
</evidence>
<dbReference type="Pfam" id="PF01476">
    <property type="entry name" value="LysM"/>
    <property type="match status" value="1"/>
</dbReference>
<dbReference type="PANTHER" id="PTHR34700">
    <property type="entry name" value="POTASSIUM BINDING PROTEIN KBP"/>
    <property type="match status" value="1"/>
</dbReference>
<evidence type="ECO:0000259" key="1">
    <source>
        <dbReference type="PROSITE" id="PS51782"/>
    </source>
</evidence>
<dbReference type="InterPro" id="IPR036779">
    <property type="entry name" value="LysM_dom_sf"/>
</dbReference>
<proteinExistence type="predicted"/>
<dbReference type="Proteomes" id="UP001210231">
    <property type="component" value="Unassembled WGS sequence"/>
</dbReference>
<name>A0ABT4ULL6_9BACT</name>
<dbReference type="CDD" id="cd00118">
    <property type="entry name" value="LysM"/>
    <property type="match status" value="1"/>
</dbReference>
<comment type="caution">
    <text evidence="2">The sequence shown here is derived from an EMBL/GenBank/DDBJ whole genome shotgun (WGS) entry which is preliminary data.</text>
</comment>
<organism evidence="2 3">
    <name type="scientific">Polluticaenibacter yanchengensis</name>
    <dbReference type="NCBI Taxonomy" id="3014562"/>
    <lineage>
        <taxon>Bacteria</taxon>
        <taxon>Pseudomonadati</taxon>
        <taxon>Bacteroidota</taxon>
        <taxon>Chitinophagia</taxon>
        <taxon>Chitinophagales</taxon>
        <taxon>Chitinophagaceae</taxon>
        <taxon>Polluticaenibacter</taxon>
    </lineage>
</organism>